<dbReference type="STRING" id="40148.A0A0E0AZJ6"/>
<proteinExistence type="predicted"/>
<organism evidence="1">
    <name type="scientific">Oryza glumipatula</name>
    <dbReference type="NCBI Taxonomy" id="40148"/>
    <lineage>
        <taxon>Eukaryota</taxon>
        <taxon>Viridiplantae</taxon>
        <taxon>Streptophyta</taxon>
        <taxon>Embryophyta</taxon>
        <taxon>Tracheophyta</taxon>
        <taxon>Spermatophyta</taxon>
        <taxon>Magnoliopsida</taxon>
        <taxon>Liliopsida</taxon>
        <taxon>Poales</taxon>
        <taxon>Poaceae</taxon>
        <taxon>BOP clade</taxon>
        <taxon>Oryzoideae</taxon>
        <taxon>Oryzeae</taxon>
        <taxon>Oryzinae</taxon>
        <taxon>Oryza</taxon>
    </lineage>
</organism>
<keyword evidence="2" id="KW-1185">Reference proteome</keyword>
<sequence>MEARGKKRKGEVELSHPALERAIVPTTSPLPIAIRQSTLESVEGSSESVASDTGTIKALADDVMHIANALCTEMAAYNNTSNSPKPKAWENLAKKMFTQEDPTQNQENHHPDATVLAILLADVCWPKIPSGFGSNFFGTYQVQLCVSHELPQAVIDPSNFVRVNRTSARKRGNFE</sequence>
<reference evidence="1" key="1">
    <citation type="submission" date="2015-04" db="UniProtKB">
        <authorList>
            <consortium name="EnsemblPlants"/>
        </authorList>
    </citation>
    <scope>IDENTIFICATION</scope>
</reference>
<evidence type="ECO:0000313" key="2">
    <source>
        <dbReference type="Proteomes" id="UP000026961"/>
    </source>
</evidence>
<dbReference type="HOGENOM" id="CLU_1534892_0_0_1"/>
<accession>A0A0E0AZJ6</accession>
<name>A0A0E0AZJ6_9ORYZ</name>
<protein>
    <submittedName>
        <fullName evidence="1">Uncharacterized protein</fullName>
    </submittedName>
</protein>
<dbReference type="AlphaFoldDB" id="A0A0E0AZJ6"/>
<dbReference type="Proteomes" id="UP000026961">
    <property type="component" value="Chromosome 9"/>
</dbReference>
<reference evidence="1" key="2">
    <citation type="submission" date="2018-05" db="EMBL/GenBank/DDBJ databases">
        <title>OgluRS3 (Oryza glumaepatula Reference Sequence Version 3).</title>
        <authorList>
            <person name="Zhang J."/>
            <person name="Kudrna D."/>
            <person name="Lee S."/>
            <person name="Talag J."/>
            <person name="Welchert J."/>
            <person name="Wing R.A."/>
        </authorList>
    </citation>
    <scope>NUCLEOTIDE SEQUENCE [LARGE SCALE GENOMIC DNA]</scope>
</reference>
<dbReference type="EnsemblPlants" id="OGLUM09G01160.1">
    <property type="protein sequence ID" value="OGLUM09G01160.1"/>
    <property type="gene ID" value="OGLUM09G01160"/>
</dbReference>
<dbReference type="Gramene" id="OGLUM09G01160.1">
    <property type="protein sequence ID" value="OGLUM09G01160.1"/>
    <property type="gene ID" value="OGLUM09G01160"/>
</dbReference>
<evidence type="ECO:0000313" key="1">
    <source>
        <dbReference type="EnsemblPlants" id="OGLUM09G01160.1"/>
    </source>
</evidence>